<dbReference type="AlphaFoldDB" id="A0A5C5G3Y7"/>
<keyword evidence="2" id="KW-1185">Reference proteome</keyword>
<evidence type="ECO:0000313" key="2">
    <source>
        <dbReference type="Proteomes" id="UP000311382"/>
    </source>
</evidence>
<organism evidence="1 2">
    <name type="scientific">Rhodotorula diobovata</name>
    <dbReference type="NCBI Taxonomy" id="5288"/>
    <lineage>
        <taxon>Eukaryota</taxon>
        <taxon>Fungi</taxon>
        <taxon>Dikarya</taxon>
        <taxon>Basidiomycota</taxon>
        <taxon>Pucciniomycotina</taxon>
        <taxon>Microbotryomycetes</taxon>
        <taxon>Sporidiobolales</taxon>
        <taxon>Sporidiobolaceae</taxon>
        <taxon>Rhodotorula</taxon>
    </lineage>
</organism>
<dbReference type="Proteomes" id="UP000311382">
    <property type="component" value="Unassembled WGS sequence"/>
</dbReference>
<name>A0A5C5G3Y7_9BASI</name>
<dbReference type="OrthoDB" id="2528519at2759"/>
<comment type="caution">
    <text evidence="1">The sequence shown here is derived from an EMBL/GenBank/DDBJ whole genome shotgun (WGS) entry which is preliminary data.</text>
</comment>
<evidence type="ECO:0000313" key="1">
    <source>
        <dbReference type="EMBL" id="TNY23830.1"/>
    </source>
</evidence>
<reference evidence="1 2" key="1">
    <citation type="submission" date="2019-03" db="EMBL/GenBank/DDBJ databases">
        <title>Rhodosporidium diobovatum UCD-FST 08-225 genome sequencing, assembly, and annotation.</title>
        <authorList>
            <person name="Fakankun I.U."/>
            <person name="Fristensky B."/>
            <person name="Levin D.B."/>
        </authorList>
    </citation>
    <scope>NUCLEOTIDE SEQUENCE [LARGE SCALE GENOMIC DNA]</scope>
    <source>
        <strain evidence="1 2">UCD-FST 08-225</strain>
    </source>
</reference>
<gene>
    <name evidence="1" type="ORF">DMC30DRAFT_443958</name>
</gene>
<sequence length="188" mass="21038">MPSKPDRDSQAAAINLGSEEYIALRLPDELWLKVLSALGYRQLVRDSHLDDKLLRRPPVGGELKPGKKLALHPLLSTVDCVQVEAEHALILSPIGMLADYDLEYDDTFTVRDASGVKCDQVLRAIAAYWDKAVSARVAAQVRREEGWPKGTKVTRRDTLSDHRFFQGWRLPVVRKDGRVYLAAQGFGS</sequence>
<proteinExistence type="predicted"/>
<dbReference type="EMBL" id="SOZI01000007">
    <property type="protein sequence ID" value="TNY23830.1"/>
    <property type="molecule type" value="Genomic_DNA"/>
</dbReference>
<accession>A0A5C5G3Y7</accession>
<protein>
    <submittedName>
        <fullName evidence="1">Uncharacterized protein</fullName>
    </submittedName>
</protein>